<keyword evidence="1" id="KW-0732">Signal</keyword>
<dbReference type="Proteomes" id="UP001207930">
    <property type="component" value="Unassembled WGS sequence"/>
</dbReference>
<dbReference type="EMBL" id="JAPDDS010000004">
    <property type="protein sequence ID" value="MCW1884845.1"/>
    <property type="molecule type" value="Genomic_DNA"/>
</dbReference>
<proteinExistence type="predicted"/>
<feature type="signal peptide" evidence="1">
    <location>
        <begin position="1"/>
        <end position="19"/>
    </location>
</feature>
<protein>
    <submittedName>
        <fullName evidence="2">Thrombospondin type 3 repeat-containing protein</fullName>
    </submittedName>
</protein>
<organism evidence="2 3">
    <name type="scientific">Luteolibacter flavescens</name>
    <dbReference type="NCBI Taxonomy" id="1859460"/>
    <lineage>
        <taxon>Bacteria</taxon>
        <taxon>Pseudomonadati</taxon>
        <taxon>Verrucomicrobiota</taxon>
        <taxon>Verrucomicrobiia</taxon>
        <taxon>Verrucomicrobiales</taxon>
        <taxon>Verrucomicrobiaceae</taxon>
        <taxon>Luteolibacter</taxon>
    </lineage>
</organism>
<reference evidence="2 3" key="1">
    <citation type="submission" date="2022-10" db="EMBL/GenBank/DDBJ databases">
        <title>Luteolibacter flavescens strain MCCC 1K03193, whole genome shotgun sequencing project.</title>
        <authorList>
            <person name="Zhao G."/>
            <person name="Shen L."/>
        </authorList>
    </citation>
    <scope>NUCLEOTIDE SEQUENCE [LARGE SCALE GENOMIC DNA]</scope>
    <source>
        <strain evidence="2 3">MCCC 1K03193</strain>
    </source>
</reference>
<gene>
    <name evidence="2" type="ORF">OKA04_08905</name>
</gene>
<accession>A0ABT3FPD3</accession>
<dbReference type="RefSeq" id="WP_264500802.1">
    <property type="nucleotide sequence ID" value="NZ_JAPDDS010000004.1"/>
</dbReference>
<evidence type="ECO:0000256" key="1">
    <source>
        <dbReference type="SAM" id="SignalP"/>
    </source>
</evidence>
<feature type="chain" id="PRO_5046153902" evidence="1">
    <location>
        <begin position="20"/>
        <end position="349"/>
    </location>
</feature>
<evidence type="ECO:0000313" key="3">
    <source>
        <dbReference type="Proteomes" id="UP001207930"/>
    </source>
</evidence>
<name>A0ABT3FPD3_9BACT</name>
<sequence length="349" mass="36300">MKRPCFHLAAIGLILPCHAAPLAHESFDYGAGSALTSRDGGGGWAGAWYQDGQSGVAGADGLGFTDALGNVLDATGRCADTTGTATTRSLRVLGSGVTNDVWISFLWRLPASNRKFEGVSFYRASQQVFTVSNPSTTTTSQISLTSNLTANNSVNTQKGDFGTTHFVVLKLTKGGGAGGADRVDLFLDPVLAGTPSSPDAVISGSNFDIDRVRIAGEDGATLLVDELRVGETFADVAPHDPAGGPDSDGDGLTDAQEAVLGLNPNVDDSALIAAIRANPGWFGLHDRAGILAQGNGGVVLGKEGEGPVNLIFEVQHGENLVSWRVLETFNRQVMIPPGKQFLRITPASP</sequence>
<evidence type="ECO:0000313" key="2">
    <source>
        <dbReference type="EMBL" id="MCW1884845.1"/>
    </source>
</evidence>
<comment type="caution">
    <text evidence="2">The sequence shown here is derived from an EMBL/GenBank/DDBJ whole genome shotgun (WGS) entry which is preliminary data.</text>
</comment>
<keyword evidence="3" id="KW-1185">Reference proteome</keyword>